<dbReference type="InterPro" id="IPR011251">
    <property type="entry name" value="Luciferase-like_dom"/>
</dbReference>
<dbReference type="EC" id="1.1.98.2" evidence="3"/>
<sequence length="300" mass="31675">MHIGTLIHEQGTTVNDLVQRAHNAAETGLRGVWLGQNTGWDALTVAAVIGRAVSTVDVGTAVVPTYPRHPLMLAGQALTVQSAMASRLTLGIGVSHPHIIEGQFGYSFERPAQHLREYLQVLMPLLRGESVHFAGERLRAAGRIDVVSPPPPSVLIGALGPAMLRLAGELADGTVTTWIGPSALDHHIVPRLTRAAAAAGRASPRVVVCLFVGVTHNADELRTTLAHRYGAAGEIASYRAALDNEGAGGPEHTAILGDEHAVETRIRRLFDAGATELVAMPVGTEDEQARTAELLGALTK</sequence>
<evidence type="ECO:0000256" key="1">
    <source>
        <dbReference type="ARBA" id="ARBA00023002"/>
    </source>
</evidence>
<dbReference type="InterPro" id="IPR036661">
    <property type="entry name" value="Luciferase-like_sf"/>
</dbReference>
<dbReference type="Gene3D" id="3.20.20.30">
    <property type="entry name" value="Luciferase-like domain"/>
    <property type="match status" value="1"/>
</dbReference>
<reference evidence="3 4" key="1">
    <citation type="submission" date="2019-02" db="EMBL/GenBank/DDBJ databases">
        <authorList>
            <consortium name="Pathogen Informatics"/>
        </authorList>
    </citation>
    <scope>NUCLEOTIDE SEQUENCE [LARGE SCALE GENOMIC DNA]</scope>
    <source>
        <strain evidence="3 4">3012STDY6756504</strain>
    </source>
</reference>
<protein>
    <submittedName>
        <fullName evidence="3">F420-dependent glucose-6-phosphate dehydrogenase</fullName>
        <ecNumber evidence="3">1.1.98.2</ecNumber>
    </submittedName>
</protein>
<organism evidence="3 4">
    <name type="scientific">Nocardia cyriacigeorgica</name>
    <dbReference type="NCBI Taxonomy" id="135487"/>
    <lineage>
        <taxon>Bacteria</taxon>
        <taxon>Bacillati</taxon>
        <taxon>Actinomycetota</taxon>
        <taxon>Actinomycetes</taxon>
        <taxon>Mycobacteriales</taxon>
        <taxon>Nocardiaceae</taxon>
        <taxon>Nocardia</taxon>
    </lineage>
</organism>
<dbReference type="PANTHER" id="PTHR43244:SF1">
    <property type="entry name" value="5,10-METHYLENETETRAHYDROMETHANOPTERIN REDUCTASE"/>
    <property type="match status" value="1"/>
</dbReference>
<evidence type="ECO:0000313" key="4">
    <source>
        <dbReference type="Proteomes" id="UP000290439"/>
    </source>
</evidence>
<evidence type="ECO:0000259" key="2">
    <source>
        <dbReference type="Pfam" id="PF00296"/>
    </source>
</evidence>
<accession>A0A4U8W835</accession>
<dbReference type="Proteomes" id="UP000290439">
    <property type="component" value="Chromosome"/>
</dbReference>
<dbReference type="Pfam" id="PF00296">
    <property type="entry name" value="Bac_luciferase"/>
    <property type="match status" value="1"/>
</dbReference>
<dbReference type="AlphaFoldDB" id="A0A4U8W835"/>
<dbReference type="GO" id="GO:0052749">
    <property type="term" value="F:glucose-6-phosphate dehydrogenase (coenzyme F420) activity"/>
    <property type="evidence" value="ECO:0007669"/>
    <property type="project" value="UniProtKB-EC"/>
</dbReference>
<dbReference type="InterPro" id="IPR019910">
    <property type="entry name" value="Lucif-like_OxRdtase_MSMEG_4879"/>
</dbReference>
<keyword evidence="1 3" id="KW-0560">Oxidoreductase</keyword>
<name>A0A4U8W835_9NOCA</name>
<dbReference type="SUPFAM" id="SSF51679">
    <property type="entry name" value="Bacterial luciferase-like"/>
    <property type="match status" value="1"/>
</dbReference>
<gene>
    <name evidence="3" type="primary">fgd1_1</name>
    <name evidence="3" type="ORF">NCTC10797_01573</name>
</gene>
<dbReference type="PANTHER" id="PTHR43244">
    <property type="match status" value="1"/>
</dbReference>
<evidence type="ECO:0000313" key="3">
    <source>
        <dbReference type="EMBL" id="VFA97808.1"/>
    </source>
</evidence>
<dbReference type="RefSeq" id="WP_130916604.1">
    <property type="nucleotide sequence ID" value="NZ_JADLPK010000002.1"/>
</dbReference>
<dbReference type="GO" id="GO:0016705">
    <property type="term" value="F:oxidoreductase activity, acting on paired donors, with incorporation or reduction of molecular oxygen"/>
    <property type="evidence" value="ECO:0007669"/>
    <property type="project" value="InterPro"/>
</dbReference>
<dbReference type="EMBL" id="LR215973">
    <property type="protein sequence ID" value="VFA97808.1"/>
    <property type="molecule type" value="Genomic_DNA"/>
</dbReference>
<dbReference type="CDD" id="cd01097">
    <property type="entry name" value="Tetrahydromethanopterin_reductase"/>
    <property type="match status" value="1"/>
</dbReference>
<dbReference type="InterPro" id="IPR050564">
    <property type="entry name" value="F420-G6PD/mer"/>
</dbReference>
<proteinExistence type="predicted"/>
<feature type="domain" description="Luciferase-like" evidence="2">
    <location>
        <begin position="7"/>
        <end position="262"/>
    </location>
</feature>
<dbReference type="NCBIfam" id="TIGR03564">
    <property type="entry name" value="F420_MSMEG_4879"/>
    <property type="match status" value="1"/>
</dbReference>